<dbReference type="AlphaFoldDB" id="A0A540WRH8"/>
<dbReference type="RefSeq" id="WP_141646643.1">
    <property type="nucleotide sequence ID" value="NZ_VIFM01000179.1"/>
</dbReference>
<dbReference type="Proteomes" id="UP000315369">
    <property type="component" value="Unassembled WGS sequence"/>
</dbReference>
<evidence type="ECO:0000313" key="3">
    <source>
        <dbReference type="Proteomes" id="UP000315369"/>
    </source>
</evidence>
<organism evidence="2 3">
    <name type="scientific">Myxococcus llanfairpwllgwyngyllgogerychwyrndrobwllllantysiliogogogochensis</name>
    <dbReference type="NCBI Taxonomy" id="2590453"/>
    <lineage>
        <taxon>Bacteria</taxon>
        <taxon>Pseudomonadati</taxon>
        <taxon>Myxococcota</taxon>
        <taxon>Myxococcia</taxon>
        <taxon>Myxococcales</taxon>
        <taxon>Cystobacterineae</taxon>
        <taxon>Myxococcaceae</taxon>
        <taxon>Myxococcus</taxon>
    </lineage>
</organism>
<sequence length="134" mass="14861">MLSYNVDIPSRLHHAYWRLPNEVRMTVALHLVTLAEMAPLTRDADDGGPTRSDIGGLNAGRHHLLLEGLWFAYSISPQENLLRLLDFGDASMTSRTPSAHPPSDWRQRLPAQDVWTNEGGAPRPAVWTPVASGE</sequence>
<keyword evidence="3" id="KW-1185">Reference proteome</keyword>
<accession>A0A540WRH8</accession>
<feature type="region of interest" description="Disordered" evidence="1">
    <location>
        <begin position="115"/>
        <end position="134"/>
    </location>
</feature>
<gene>
    <name evidence="2" type="ORF">FJV41_33380</name>
</gene>
<name>A0A540WRH8_9BACT</name>
<dbReference type="OrthoDB" id="9941491at2"/>
<evidence type="ECO:0000256" key="1">
    <source>
        <dbReference type="SAM" id="MobiDB-lite"/>
    </source>
</evidence>
<proteinExistence type="predicted"/>
<evidence type="ECO:0000313" key="2">
    <source>
        <dbReference type="EMBL" id="TQF11608.1"/>
    </source>
</evidence>
<dbReference type="EMBL" id="VIFM01000179">
    <property type="protein sequence ID" value="TQF11608.1"/>
    <property type="molecule type" value="Genomic_DNA"/>
</dbReference>
<reference evidence="2 3" key="1">
    <citation type="submission" date="2019-06" db="EMBL/GenBank/DDBJ databases">
        <authorList>
            <person name="Livingstone P."/>
            <person name="Whitworth D."/>
        </authorList>
    </citation>
    <scope>NUCLEOTIDE SEQUENCE [LARGE SCALE GENOMIC DNA]</scope>
    <source>
        <strain evidence="2 3">AM401</strain>
    </source>
</reference>
<comment type="caution">
    <text evidence="2">The sequence shown here is derived from an EMBL/GenBank/DDBJ whole genome shotgun (WGS) entry which is preliminary data.</text>
</comment>
<protein>
    <submittedName>
        <fullName evidence="2">Uncharacterized protein</fullName>
    </submittedName>
</protein>